<dbReference type="PANTHER" id="PTHR43708:SF5">
    <property type="entry name" value="CONSERVED EXPRESSED OXIDOREDUCTASE (EUROFUNG)-RELATED"/>
    <property type="match status" value="1"/>
</dbReference>
<dbReference type="InterPro" id="IPR036291">
    <property type="entry name" value="NAD(P)-bd_dom_sf"/>
</dbReference>
<dbReference type="SUPFAM" id="SSF55347">
    <property type="entry name" value="Glyceraldehyde-3-phosphate dehydrogenase-like, C-terminal domain"/>
    <property type="match status" value="1"/>
</dbReference>
<feature type="domain" description="GFO/IDH/MocA-like oxidoreductase" evidence="4">
    <location>
        <begin position="131"/>
        <end position="248"/>
    </location>
</feature>
<dbReference type="Gene3D" id="3.30.360.10">
    <property type="entry name" value="Dihydrodipicolinate Reductase, domain 2"/>
    <property type="match status" value="1"/>
</dbReference>
<dbReference type="Pfam" id="PF01408">
    <property type="entry name" value="GFO_IDH_MocA"/>
    <property type="match status" value="1"/>
</dbReference>
<comment type="caution">
    <text evidence="5">The sequence shown here is derived from an EMBL/GenBank/DDBJ whole genome shotgun (WGS) entry which is preliminary data.</text>
</comment>
<sequence length="345" mass="36692">MTPLLNVGLVGFGYAGRTLHAPLIRATPGLRLAAVASRDAATVHAALGAEVVVHGSAETMIDDAPLDLIVLASPNATHAPLARRALQAGRHVVIDKPMALDATEAAPLLPLAREAARVLSVFHNRRFDGDFLTAQALLAAGTLGRITEARLHFDRFRPQVRARWRESGEAGGGLWADLSPHLLDQALQLFGEPIGLSADLMRLRDGAASDDAFECRLRFAGGLRVTLAASMLAALPGPRFALHGTRGSWMSWPLDPQEDALKAGMAPEALPPAAGELCVAGADGGEPQCRPWPTQPGRWRDYYGLMRDAMLGLGPNPVPPEQACRVLALQDLGRAADAARRELPC</sequence>
<protein>
    <submittedName>
        <fullName evidence="5">Oxidoreductase</fullName>
    </submittedName>
</protein>
<gene>
    <name evidence="5" type="ORF">HLB44_13535</name>
</gene>
<dbReference type="RefSeq" id="WP_173123270.1">
    <property type="nucleotide sequence ID" value="NZ_JABRWJ010000004.1"/>
</dbReference>
<name>A0ABX2EH84_9BURK</name>
<feature type="domain" description="Gfo/Idh/MocA-like oxidoreductase N-terminal" evidence="3">
    <location>
        <begin position="5"/>
        <end position="123"/>
    </location>
</feature>
<accession>A0ABX2EH84</accession>
<dbReference type="NCBIfam" id="NF008607">
    <property type="entry name" value="PRK11579.1"/>
    <property type="match status" value="1"/>
</dbReference>
<evidence type="ECO:0000256" key="2">
    <source>
        <dbReference type="ARBA" id="ARBA00023002"/>
    </source>
</evidence>
<dbReference type="InterPro" id="IPR055170">
    <property type="entry name" value="GFO_IDH_MocA-like_dom"/>
</dbReference>
<dbReference type="Proteomes" id="UP000737171">
    <property type="component" value="Unassembled WGS sequence"/>
</dbReference>
<dbReference type="Gene3D" id="3.40.50.720">
    <property type="entry name" value="NAD(P)-binding Rossmann-like Domain"/>
    <property type="match status" value="1"/>
</dbReference>
<keyword evidence="2" id="KW-0560">Oxidoreductase</keyword>
<proteinExistence type="inferred from homology"/>
<organism evidence="5 6">
    <name type="scientific">Pseudaquabacterium terrae</name>
    <dbReference type="NCBI Taxonomy" id="2732868"/>
    <lineage>
        <taxon>Bacteria</taxon>
        <taxon>Pseudomonadati</taxon>
        <taxon>Pseudomonadota</taxon>
        <taxon>Betaproteobacteria</taxon>
        <taxon>Burkholderiales</taxon>
        <taxon>Sphaerotilaceae</taxon>
        <taxon>Pseudaquabacterium</taxon>
    </lineage>
</organism>
<dbReference type="EMBL" id="JABRWJ010000004">
    <property type="protein sequence ID" value="NRF68010.1"/>
    <property type="molecule type" value="Genomic_DNA"/>
</dbReference>
<dbReference type="InterPro" id="IPR051317">
    <property type="entry name" value="Gfo/Idh/MocA_oxidoreduct"/>
</dbReference>
<dbReference type="SUPFAM" id="SSF51735">
    <property type="entry name" value="NAD(P)-binding Rossmann-fold domains"/>
    <property type="match status" value="1"/>
</dbReference>
<dbReference type="InterPro" id="IPR000683">
    <property type="entry name" value="Gfo/Idh/MocA-like_OxRdtase_N"/>
</dbReference>
<evidence type="ECO:0000313" key="6">
    <source>
        <dbReference type="Proteomes" id="UP000737171"/>
    </source>
</evidence>
<evidence type="ECO:0000256" key="1">
    <source>
        <dbReference type="ARBA" id="ARBA00010928"/>
    </source>
</evidence>
<evidence type="ECO:0000259" key="3">
    <source>
        <dbReference type="Pfam" id="PF01408"/>
    </source>
</evidence>
<evidence type="ECO:0000313" key="5">
    <source>
        <dbReference type="EMBL" id="NRF68010.1"/>
    </source>
</evidence>
<reference evidence="5 6" key="1">
    <citation type="submission" date="2020-05" db="EMBL/GenBank/DDBJ databases">
        <title>Aquincola sp. isolate from soil.</title>
        <authorList>
            <person name="Han J."/>
            <person name="Kim D.-U."/>
        </authorList>
    </citation>
    <scope>NUCLEOTIDE SEQUENCE [LARGE SCALE GENOMIC DNA]</scope>
    <source>
        <strain evidence="5 6">S2</strain>
    </source>
</reference>
<evidence type="ECO:0000259" key="4">
    <source>
        <dbReference type="Pfam" id="PF22725"/>
    </source>
</evidence>
<dbReference type="Pfam" id="PF22725">
    <property type="entry name" value="GFO_IDH_MocA_C3"/>
    <property type="match status" value="1"/>
</dbReference>
<dbReference type="PANTHER" id="PTHR43708">
    <property type="entry name" value="CONSERVED EXPRESSED OXIDOREDUCTASE (EUROFUNG)"/>
    <property type="match status" value="1"/>
</dbReference>
<comment type="similarity">
    <text evidence="1">Belongs to the Gfo/Idh/MocA family.</text>
</comment>
<keyword evidence="6" id="KW-1185">Reference proteome</keyword>